<accession>A0A928BUR5</accession>
<organism evidence="5 6">
    <name type="scientific">Xylanibacter ruminicola</name>
    <name type="common">Prevotella ruminicola</name>
    <dbReference type="NCBI Taxonomy" id="839"/>
    <lineage>
        <taxon>Bacteria</taxon>
        <taxon>Pseudomonadati</taxon>
        <taxon>Bacteroidota</taxon>
        <taxon>Bacteroidia</taxon>
        <taxon>Bacteroidales</taxon>
        <taxon>Prevotellaceae</taxon>
        <taxon>Xylanibacter</taxon>
    </lineage>
</organism>
<dbReference type="Gene3D" id="2.160.20.10">
    <property type="entry name" value="Single-stranded right-handed beta-helix, Pectin lyase-like"/>
    <property type="match status" value="1"/>
</dbReference>
<dbReference type="SMART" id="SM00710">
    <property type="entry name" value="PbH1"/>
    <property type="match status" value="5"/>
</dbReference>
<dbReference type="PANTHER" id="PTHR31339">
    <property type="entry name" value="PECTIN LYASE-RELATED"/>
    <property type="match status" value="1"/>
</dbReference>
<dbReference type="InterPro" id="IPR051801">
    <property type="entry name" value="GH28_Enzymes"/>
</dbReference>
<evidence type="ECO:0000256" key="2">
    <source>
        <dbReference type="ARBA" id="ARBA00022801"/>
    </source>
</evidence>
<dbReference type="GO" id="GO:0005975">
    <property type="term" value="P:carbohydrate metabolic process"/>
    <property type="evidence" value="ECO:0007669"/>
    <property type="project" value="InterPro"/>
</dbReference>
<evidence type="ECO:0000313" key="6">
    <source>
        <dbReference type="Proteomes" id="UP000763088"/>
    </source>
</evidence>
<protein>
    <submittedName>
        <fullName evidence="5">Glycoside hydrolase family 28 protein</fullName>
    </submittedName>
</protein>
<comment type="similarity">
    <text evidence="1 4">Belongs to the glycosyl hydrolase 28 family.</text>
</comment>
<keyword evidence="2 4" id="KW-0378">Hydrolase</keyword>
<proteinExistence type="inferred from homology"/>
<dbReference type="EMBL" id="SUYD01000015">
    <property type="protein sequence ID" value="MBE6267084.1"/>
    <property type="molecule type" value="Genomic_DNA"/>
</dbReference>
<evidence type="ECO:0000256" key="1">
    <source>
        <dbReference type="ARBA" id="ARBA00008834"/>
    </source>
</evidence>
<dbReference type="InterPro" id="IPR012334">
    <property type="entry name" value="Pectin_lyas_fold"/>
</dbReference>
<comment type="caution">
    <text evidence="5">The sequence shown here is derived from an EMBL/GenBank/DDBJ whole genome shotgun (WGS) entry which is preliminary data.</text>
</comment>
<dbReference type="Pfam" id="PF00295">
    <property type="entry name" value="Glyco_hydro_28"/>
    <property type="match status" value="1"/>
</dbReference>
<evidence type="ECO:0000313" key="5">
    <source>
        <dbReference type="EMBL" id="MBE6267084.1"/>
    </source>
</evidence>
<gene>
    <name evidence="5" type="ORF">E7102_11580</name>
</gene>
<dbReference type="GO" id="GO:0004650">
    <property type="term" value="F:polygalacturonase activity"/>
    <property type="evidence" value="ECO:0007669"/>
    <property type="project" value="InterPro"/>
</dbReference>
<reference evidence="5" key="1">
    <citation type="submission" date="2019-04" db="EMBL/GenBank/DDBJ databases">
        <title>Evolution of Biomass-Degrading Anaerobic Consortia Revealed by Metagenomics.</title>
        <authorList>
            <person name="Peng X."/>
        </authorList>
    </citation>
    <scope>NUCLEOTIDE SEQUENCE</scope>
    <source>
        <strain evidence="5">SIG141</strain>
    </source>
</reference>
<evidence type="ECO:0000256" key="4">
    <source>
        <dbReference type="RuleBase" id="RU361169"/>
    </source>
</evidence>
<dbReference type="InterPro" id="IPR006626">
    <property type="entry name" value="PbH1"/>
</dbReference>
<dbReference type="InterPro" id="IPR011050">
    <property type="entry name" value="Pectin_lyase_fold/virulence"/>
</dbReference>
<dbReference type="PANTHER" id="PTHR31339:SF9">
    <property type="entry name" value="PLASMIN AND FIBRONECTIN-BINDING PROTEIN A"/>
    <property type="match status" value="1"/>
</dbReference>
<keyword evidence="3 4" id="KW-0326">Glycosidase</keyword>
<sequence>MAACQEDDTSQFQLVIDKKADLVNLDRPEVFLPLISKKAHPGMGTKDLQSLIDKVSTNGGGRITFPKGEYHTGQLELKSGVELHLEEGAVILGSTSPYDYNKVETKQSAGDERKDNSQLGLIIAKDALDIAITGKGTIDGQGLALALTIDSLHHTGEHIDPNYNKRRQRPSELVRPTLFNFVDCKNVRIEGVHLRNSAGWGLSFHQCTDVMLSGLDIFNRAYWNNDGIDLTDCKQVLIENCRVNSADDGICLKSYNPGSCNEDINIRNCEIRSSASAIKFGTASYGGFRNISISGIRVFDTFRSALAIESVDGAIIEDVSADDIIAKNTGNALFIRLGQRSGNRKGAIRNVRITNLTAQIPFERPDINYDLRGPEVDYFHNVHPAPICGIPDNPIENIYLENINITYPGRATKGMAYVPLWRKSDVPEQIDKYPEFTMFGELPAWGFYLRHVRNITLKNVQLSLADEDFRPAIVEDDVENMLFLLDR</sequence>
<dbReference type="AlphaFoldDB" id="A0A928BUR5"/>
<evidence type="ECO:0000256" key="3">
    <source>
        <dbReference type="ARBA" id="ARBA00023295"/>
    </source>
</evidence>
<dbReference type="SUPFAM" id="SSF51126">
    <property type="entry name" value="Pectin lyase-like"/>
    <property type="match status" value="1"/>
</dbReference>
<dbReference type="Proteomes" id="UP000763088">
    <property type="component" value="Unassembled WGS sequence"/>
</dbReference>
<dbReference type="InterPro" id="IPR000743">
    <property type="entry name" value="Glyco_hydro_28"/>
</dbReference>
<name>A0A928BUR5_XYLRU</name>